<dbReference type="EMBL" id="GBXM01010724">
    <property type="protein sequence ID" value="JAH97853.1"/>
    <property type="molecule type" value="Transcribed_RNA"/>
</dbReference>
<protein>
    <submittedName>
        <fullName evidence="1">Uncharacterized protein</fullName>
    </submittedName>
</protein>
<evidence type="ECO:0000313" key="1">
    <source>
        <dbReference type="EMBL" id="JAH97853.1"/>
    </source>
</evidence>
<proteinExistence type="predicted"/>
<name>A0A0E9X840_ANGAN</name>
<accession>A0A0E9X840</accession>
<organism evidence="1">
    <name type="scientific">Anguilla anguilla</name>
    <name type="common">European freshwater eel</name>
    <name type="synonym">Muraena anguilla</name>
    <dbReference type="NCBI Taxonomy" id="7936"/>
    <lineage>
        <taxon>Eukaryota</taxon>
        <taxon>Metazoa</taxon>
        <taxon>Chordata</taxon>
        <taxon>Craniata</taxon>
        <taxon>Vertebrata</taxon>
        <taxon>Euteleostomi</taxon>
        <taxon>Actinopterygii</taxon>
        <taxon>Neopterygii</taxon>
        <taxon>Teleostei</taxon>
        <taxon>Anguilliformes</taxon>
        <taxon>Anguillidae</taxon>
        <taxon>Anguilla</taxon>
    </lineage>
</organism>
<sequence>MNGRHDAQILVLKVVPVIYTIETMFLPYFSIKGCITFHCEHQYCSNSKSVRNILFEINRHYGNCLCILANAFVPILCISGACELNECLPVDKVDD</sequence>
<reference evidence="1" key="2">
    <citation type="journal article" date="2015" name="Fish Shellfish Immunol.">
        <title>Early steps in the European eel (Anguilla anguilla)-Vibrio vulnificus interaction in the gills: Role of the RtxA13 toxin.</title>
        <authorList>
            <person name="Callol A."/>
            <person name="Pajuelo D."/>
            <person name="Ebbesson L."/>
            <person name="Teles M."/>
            <person name="MacKenzie S."/>
            <person name="Amaro C."/>
        </authorList>
    </citation>
    <scope>NUCLEOTIDE SEQUENCE</scope>
</reference>
<dbReference type="AlphaFoldDB" id="A0A0E9X840"/>
<reference evidence="1" key="1">
    <citation type="submission" date="2014-11" db="EMBL/GenBank/DDBJ databases">
        <authorList>
            <person name="Amaro Gonzalez C."/>
        </authorList>
    </citation>
    <scope>NUCLEOTIDE SEQUENCE</scope>
</reference>